<feature type="domain" description="Right handed beta helix" evidence="2">
    <location>
        <begin position="134"/>
        <end position="285"/>
    </location>
</feature>
<dbReference type="Pfam" id="PF13229">
    <property type="entry name" value="Beta_helix"/>
    <property type="match status" value="1"/>
</dbReference>
<dbReference type="SUPFAM" id="SSF51126">
    <property type="entry name" value="Pectin lyase-like"/>
    <property type="match status" value="1"/>
</dbReference>
<proteinExistence type="predicted"/>
<sequence>MAINRTVIDVTDFGAKPGGSVDCTKAFIAAIAKLKSDGNIQNGQLYIPAGIYKITDQIVIPFMTGFRIQGDSKGGTIIRQYTNNKPIFIFGTSLTHSWTISDMTLDYNTAQPPANTRSAPIYFDLLSGTSDGFFNFEIYNCTFRNAYYGILLNPKIQLAAWGVSIRKCTFGEMSGGAVKLIPDPAVGQPIIKMEDCYVHCDGMKERAIFIGYCDTVLLDSVEFNKGSFAGTPQMEITSCYNVTLLNCRSELVTLDTKGSTMSLWTFPNASVQLIGCTLTNIPINGGGTTYLVNAGTNGKLTVSGLMTDAQLRAGGTVTATRADDYLMACNLRANSPVTRYAAGSGPRLDVDQLQRPNLTDRSDTNVTLTAADAKNQRFKTLAANRTITLPSAGVYAGLEFTIIKASRANFTLTVNDALSSNNDVVLPAGTKATVTFTATSATDWQPISYSLLP</sequence>
<name>A0A3D9ITP7_9BACL</name>
<feature type="domain" description="Rhamnogalacturonase A/B/Epimerase-like pectate lyase" evidence="1">
    <location>
        <begin position="8"/>
        <end position="85"/>
    </location>
</feature>
<evidence type="ECO:0000313" key="4">
    <source>
        <dbReference type="Proteomes" id="UP000256869"/>
    </source>
</evidence>
<accession>A0A3D9ITP7</accession>
<reference evidence="3 4" key="1">
    <citation type="submission" date="2018-07" db="EMBL/GenBank/DDBJ databases">
        <title>Genomic Encyclopedia of Type Strains, Phase III (KMG-III): the genomes of soil and plant-associated and newly described type strains.</title>
        <authorList>
            <person name="Whitman W."/>
        </authorList>
    </citation>
    <scope>NUCLEOTIDE SEQUENCE [LARGE SCALE GENOMIC DNA]</scope>
    <source>
        <strain evidence="3 4">CECT 8236</strain>
    </source>
</reference>
<dbReference type="InterPro" id="IPR024535">
    <property type="entry name" value="RHGA/B-epi-like_pectate_lyase"/>
</dbReference>
<keyword evidence="3" id="KW-0456">Lyase</keyword>
<evidence type="ECO:0000259" key="2">
    <source>
        <dbReference type="Pfam" id="PF13229"/>
    </source>
</evidence>
<keyword evidence="4" id="KW-1185">Reference proteome</keyword>
<dbReference type="OrthoDB" id="2492682at2"/>
<gene>
    <name evidence="3" type="ORF">DFP95_102497</name>
</gene>
<dbReference type="Gene3D" id="2.160.20.10">
    <property type="entry name" value="Single-stranded right-handed beta-helix, Pectin lyase-like"/>
    <property type="match status" value="1"/>
</dbReference>
<dbReference type="Pfam" id="PF12708">
    <property type="entry name" value="Pect-lyase_RHGA_epim"/>
    <property type="match status" value="1"/>
</dbReference>
<dbReference type="InterPro" id="IPR012334">
    <property type="entry name" value="Pectin_lyas_fold"/>
</dbReference>
<dbReference type="RefSeq" id="WP_115991803.1">
    <property type="nucleotide sequence ID" value="NZ_QRDY01000002.1"/>
</dbReference>
<comment type="caution">
    <text evidence="3">The sequence shown here is derived from an EMBL/GenBank/DDBJ whole genome shotgun (WGS) entry which is preliminary data.</text>
</comment>
<protein>
    <submittedName>
        <fullName evidence="3">Pectate lyase-like protein</fullName>
    </submittedName>
</protein>
<dbReference type="Proteomes" id="UP000256869">
    <property type="component" value="Unassembled WGS sequence"/>
</dbReference>
<dbReference type="InterPro" id="IPR011050">
    <property type="entry name" value="Pectin_lyase_fold/virulence"/>
</dbReference>
<evidence type="ECO:0000313" key="3">
    <source>
        <dbReference type="EMBL" id="RED65075.1"/>
    </source>
</evidence>
<dbReference type="AlphaFoldDB" id="A0A3D9ITP7"/>
<dbReference type="InterPro" id="IPR039448">
    <property type="entry name" value="Beta_helix"/>
</dbReference>
<organism evidence="3 4">
    <name type="scientific">Cohnella lupini</name>
    <dbReference type="NCBI Taxonomy" id="1294267"/>
    <lineage>
        <taxon>Bacteria</taxon>
        <taxon>Bacillati</taxon>
        <taxon>Bacillota</taxon>
        <taxon>Bacilli</taxon>
        <taxon>Bacillales</taxon>
        <taxon>Paenibacillaceae</taxon>
        <taxon>Cohnella</taxon>
    </lineage>
</organism>
<evidence type="ECO:0000259" key="1">
    <source>
        <dbReference type="Pfam" id="PF12708"/>
    </source>
</evidence>
<dbReference type="GO" id="GO:0016829">
    <property type="term" value="F:lyase activity"/>
    <property type="evidence" value="ECO:0007669"/>
    <property type="project" value="UniProtKB-KW"/>
</dbReference>
<dbReference type="EMBL" id="QRDY01000002">
    <property type="protein sequence ID" value="RED65075.1"/>
    <property type="molecule type" value="Genomic_DNA"/>
</dbReference>